<comment type="caution">
    <text evidence="1">The sequence shown here is derived from an EMBL/GenBank/DDBJ whole genome shotgun (WGS) entry which is preliminary data.</text>
</comment>
<proteinExistence type="predicted"/>
<dbReference type="EMBL" id="BARW01006097">
    <property type="protein sequence ID" value="GAI86212.1"/>
    <property type="molecule type" value="Genomic_DNA"/>
</dbReference>
<gene>
    <name evidence="1" type="ORF">S12H4_12777</name>
</gene>
<accession>X1RZK8</accession>
<organism evidence="1">
    <name type="scientific">marine sediment metagenome</name>
    <dbReference type="NCBI Taxonomy" id="412755"/>
    <lineage>
        <taxon>unclassified sequences</taxon>
        <taxon>metagenomes</taxon>
        <taxon>ecological metagenomes</taxon>
    </lineage>
</organism>
<reference evidence="1" key="1">
    <citation type="journal article" date="2014" name="Front. Microbiol.">
        <title>High frequency of phylogenetically diverse reductive dehalogenase-homologous genes in deep subseafloor sedimentary metagenomes.</title>
        <authorList>
            <person name="Kawai M."/>
            <person name="Futagami T."/>
            <person name="Toyoda A."/>
            <person name="Takaki Y."/>
            <person name="Nishi S."/>
            <person name="Hori S."/>
            <person name="Arai W."/>
            <person name="Tsubouchi T."/>
            <person name="Morono Y."/>
            <person name="Uchiyama I."/>
            <person name="Ito T."/>
            <person name="Fujiyama A."/>
            <person name="Inagaki F."/>
            <person name="Takami H."/>
        </authorList>
    </citation>
    <scope>NUCLEOTIDE SEQUENCE</scope>
    <source>
        <strain evidence="1">Expedition CK06-06</strain>
    </source>
</reference>
<protein>
    <submittedName>
        <fullName evidence="1">Uncharacterized protein</fullName>
    </submittedName>
</protein>
<evidence type="ECO:0000313" key="1">
    <source>
        <dbReference type="EMBL" id="GAI86212.1"/>
    </source>
</evidence>
<dbReference type="AlphaFoldDB" id="X1RZK8"/>
<name>X1RZK8_9ZZZZ</name>
<sequence>MRKKEKFPFNWKKVLWIALIVLFFIWFFWPANTFFSFEINETGEKINGEVFFDNDSMGFTKNGKIRVSELDTIPSTVIFETNYKQETLIFSYKFPEDYLEWGKIPFEITQEELDQHILERTLQKEDRFSNISEPHWGYMPLTYKFENECIERLSNLMRGAFGNISYETNSIVTFKEVFENPDISIYCKEGQYLGEQDAFGDSIHNLNKYNSNLIING</sequence>
<feature type="non-terminal residue" evidence="1">
    <location>
        <position position="217"/>
    </location>
</feature>